<name>Q47F54_DECAR</name>
<dbReference type="EMBL" id="CP000089">
    <property type="protein sequence ID" value="AAZ46527.1"/>
    <property type="molecule type" value="Genomic_DNA"/>
</dbReference>
<feature type="transmembrane region" description="Helical" evidence="1">
    <location>
        <begin position="44"/>
        <end position="65"/>
    </location>
</feature>
<keyword evidence="1" id="KW-0472">Membrane</keyword>
<dbReference type="STRING" id="159087.Daro_1780"/>
<dbReference type="AlphaFoldDB" id="Q47F54"/>
<organism evidence="2">
    <name type="scientific">Dechloromonas aromatica (strain RCB)</name>
    <dbReference type="NCBI Taxonomy" id="159087"/>
    <lineage>
        <taxon>Bacteria</taxon>
        <taxon>Pseudomonadati</taxon>
        <taxon>Pseudomonadota</taxon>
        <taxon>Betaproteobacteria</taxon>
        <taxon>Rhodocyclales</taxon>
        <taxon>Azonexaceae</taxon>
        <taxon>Dechloromonas</taxon>
    </lineage>
</organism>
<keyword evidence="1" id="KW-1133">Transmembrane helix</keyword>
<evidence type="ECO:0008006" key="3">
    <source>
        <dbReference type="Google" id="ProtNLM"/>
    </source>
</evidence>
<reference evidence="2" key="1">
    <citation type="submission" date="2005-08" db="EMBL/GenBank/DDBJ databases">
        <title>Complete sequence of Dechloromonas aromatica RCB.</title>
        <authorList>
            <person name="Salinero K.K."/>
            <person name="Copeland A."/>
            <person name="Lucas S."/>
            <person name="Lapidus A."/>
            <person name="Barry K."/>
            <person name="Detter J.C."/>
            <person name="Glavina T."/>
            <person name="Hammon N."/>
            <person name="Israni S."/>
            <person name="Pitluck S."/>
            <person name="Di Bartolo G."/>
            <person name="Trong S."/>
            <person name="Schmutz J."/>
            <person name="Larimer F."/>
            <person name="Land M."/>
            <person name="Ivanova N."/>
            <person name="Richardson P."/>
        </authorList>
    </citation>
    <scope>NUCLEOTIDE SEQUENCE</scope>
    <source>
        <strain evidence="2">RCB</strain>
    </source>
</reference>
<dbReference type="HOGENOM" id="CLU_1560421_0_0_4"/>
<protein>
    <recommendedName>
        <fullName evidence="3">DUF2244 domain-containing protein</fullName>
    </recommendedName>
</protein>
<proteinExistence type="predicted"/>
<dbReference type="KEGG" id="dar:Daro_1780"/>
<gene>
    <name evidence="2" type="ordered locus">Daro_1780</name>
</gene>
<evidence type="ECO:0000256" key="1">
    <source>
        <dbReference type="SAM" id="Phobius"/>
    </source>
</evidence>
<keyword evidence="1" id="KW-0812">Transmembrane</keyword>
<feature type="transmembrane region" description="Helical" evidence="1">
    <location>
        <begin position="20"/>
        <end position="38"/>
    </location>
</feature>
<sequence length="171" mass="19166">MPEQRIMLIPMNNFSLGERIFMAAKGLAALAILLLALISSPVPFFTYFISGILVILALVAAWSWLKRVSYSEMDFDGRKVRRYFSLNPFSKHDEADLQRFETVISTWNFSPSGPNWIAVSLSGRTGSLELARFGSFNNFSTHGGHALDEPRAKALREQLSARLNLRDLGVV</sequence>
<evidence type="ECO:0000313" key="2">
    <source>
        <dbReference type="EMBL" id="AAZ46527.1"/>
    </source>
</evidence>
<accession>Q47F54</accession>